<dbReference type="Proteomes" id="UP000325315">
    <property type="component" value="Unassembled WGS sequence"/>
</dbReference>
<dbReference type="AlphaFoldDB" id="A0A5B6V9L8"/>
<dbReference type="PANTHER" id="PTHR37722">
    <property type="entry name" value="OS01G0167700 PROTEIN"/>
    <property type="match status" value="1"/>
</dbReference>
<dbReference type="PANTHER" id="PTHR37722:SF2">
    <property type="entry name" value="OS01G0167700 PROTEIN"/>
    <property type="match status" value="1"/>
</dbReference>
<gene>
    <name evidence="1" type="ORF">EPI10_000792</name>
</gene>
<keyword evidence="2" id="KW-1185">Reference proteome</keyword>
<protein>
    <submittedName>
        <fullName evidence="1">Uncharacterized protein</fullName>
    </submittedName>
</protein>
<reference evidence="2" key="1">
    <citation type="journal article" date="2019" name="Plant Biotechnol. J.">
        <title>Genome sequencing of the Australian wild diploid species Gossypium australe highlights disease resistance and delayed gland morphogenesis.</title>
        <authorList>
            <person name="Cai Y."/>
            <person name="Cai X."/>
            <person name="Wang Q."/>
            <person name="Wang P."/>
            <person name="Zhang Y."/>
            <person name="Cai C."/>
            <person name="Xu Y."/>
            <person name="Wang K."/>
            <person name="Zhou Z."/>
            <person name="Wang C."/>
            <person name="Geng S."/>
            <person name="Li B."/>
            <person name="Dong Q."/>
            <person name="Hou Y."/>
            <person name="Wang H."/>
            <person name="Ai P."/>
            <person name="Liu Z."/>
            <person name="Yi F."/>
            <person name="Sun M."/>
            <person name="An G."/>
            <person name="Cheng J."/>
            <person name="Zhang Y."/>
            <person name="Shi Q."/>
            <person name="Xie Y."/>
            <person name="Shi X."/>
            <person name="Chang Y."/>
            <person name="Huang F."/>
            <person name="Chen Y."/>
            <person name="Hong S."/>
            <person name="Mi L."/>
            <person name="Sun Q."/>
            <person name="Zhang L."/>
            <person name="Zhou B."/>
            <person name="Peng R."/>
            <person name="Zhang X."/>
            <person name="Liu F."/>
        </authorList>
    </citation>
    <scope>NUCLEOTIDE SEQUENCE [LARGE SCALE GENOMIC DNA]</scope>
    <source>
        <strain evidence="2">cv. PA1801</strain>
    </source>
</reference>
<organism evidence="1 2">
    <name type="scientific">Gossypium australe</name>
    <dbReference type="NCBI Taxonomy" id="47621"/>
    <lineage>
        <taxon>Eukaryota</taxon>
        <taxon>Viridiplantae</taxon>
        <taxon>Streptophyta</taxon>
        <taxon>Embryophyta</taxon>
        <taxon>Tracheophyta</taxon>
        <taxon>Spermatophyta</taxon>
        <taxon>Magnoliopsida</taxon>
        <taxon>eudicotyledons</taxon>
        <taxon>Gunneridae</taxon>
        <taxon>Pentapetalae</taxon>
        <taxon>rosids</taxon>
        <taxon>malvids</taxon>
        <taxon>Malvales</taxon>
        <taxon>Malvaceae</taxon>
        <taxon>Malvoideae</taxon>
        <taxon>Gossypium</taxon>
    </lineage>
</organism>
<dbReference type="OrthoDB" id="994901at2759"/>
<comment type="caution">
    <text evidence="1">The sequence shown here is derived from an EMBL/GenBank/DDBJ whole genome shotgun (WGS) entry which is preliminary data.</text>
</comment>
<evidence type="ECO:0000313" key="2">
    <source>
        <dbReference type="Proteomes" id="UP000325315"/>
    </source>
</evidence>
<proteinExistence type="predicted"/>
<sequence length="481" mass="54001">MCCSLWPIQEWLHFFNGRRNGAVTFASFLEALSPLQSRKFGPSAIKYQMPEDPAKIITSSVPPSYSVKIKEAATENQLSVFDMLINDESEVGSERSLVHEAHVAFSVEGLGKIRTETPLHSPKQEGRISFDDCPWNFSRQLNSLKGSNFVLNDIELEVDAMMQDMDVPLGGNPSQFAVNITDSHGNWKPNLSTFSDDMQLDSHYRNSKCSFGDTDISYNIGREDIWDADYHSCSLCQDVKATNLNSLDSWDDYPSPKHLSSKVGHDLTTLIGERTPVLHKSRATKRPSYCLQGEKELSQKWLLEEGCNSVDIDLGFSSSHCTSRANLPSVGSRLWAEDPIGAFPVPELNLDVRSSFNTPKQSESIHCSPFSCFTSEKFAFCQSLNHTNSFDSPVFWINQACPISRFRKTRCSLGLFDADKYREIGFLDLSSVQGRIHGDDKRKPKSPPANCEQLEFEMENCLGNDLLFSKGAHSNGWFKSR</sequence>
<dbReference type="EMBL" id="SMMG02000007">
    <property type="protein sequence ID" value="KAA3465646.1"/>
    <property type="molecule type" value="Genomic_DNA"/>
</dbReference>
<evidence type="ECO:0000313" key="1">
    <source>
        <dbReference type="EMBL" id="KAA3465646.1"/>
    </source>
</evidence>
<accession>A0A5B6V9L8</accession>
<name>A0A5B6V9L8_9ROSI</name>